<protein>
    <submittedName>
        <fullName evidence="1">Uncharacterized protein</fullName>
    </submittedName>
</protein>
<gene>
    <name evidence="1" type="ORF">THAOC_20280</name>
</gene>
<keyword evidence="2" id="KW-1185">Reference proteome</keyword>
<sequence>MPRTVTKLGDEAFKDCINLVEVHLSDGLKIIGERAFCECKALRGVAVPSSVAELGNGAFKG</sequence>
<organism evidence="1 2">
    <name type="scientific">Thalassiosira oceanica</name>
    <name type="common">Marine diatom</name>
    <dbReference type="NCBI Taxonomy" id="159749"/>
    <lineage>
        <taxon>Eukaryota</taxon>
        <taxon>Sar</taxon>
        <taxon>Stramenopiles</taxon>
        <taxon>Ochrophyta</taxon>
        <taxon>Bacillariophyta</taxon>
        <taxon>Coscinodiscophyceae</taxon>
        <taxon>Thalassiosirophycidae</taxon>
        <taxon>Thalassiosirales</taxon>
        <taxon>Thalassiosiraceae</taxon>
        <taxon>Thalassiosira</taxon>
    </lineage>
</organism>
<reference evidence="1 2" key="1">
    <citation type="journal article" date="2012" name="Genome Biol.">
        <title>Genome and low-iron response of an oceanic diatom adapted to chronic iron limitation.</title>
        <authorList>
            <person name="Lommer M."/>
            <person name="Specht M."/>
            <person name="Roy A.S."/>
            <person name="Kraemer L."/>
            <person name="Andreson R."/>
            <person name="Gutowska M.A."/>
            <person name="Wolf J."/>
            <person name="Bergner S.V."/>
            <person name="Schilhabel M.B."/>
            <person name="Klostermeier U.C."/>
            <person name="Beiko R.G."/>
            <person name="Rosenstiel P."/>
            <person name="Hippler M."/>
            <person name="Laroche J."/>
        </authorList>
    </citation>
    <scope>NUCLEOTIDE SEQUENCE [LARGE SCALE GENOMIC DNA]</scope>
    <source>
        <strain evidence="1 2">CCMP1005</strain>
    </source>
</reference>
<dbReference type="InterPro" id="IPR026906">
    <property type="entry name" value="LRR_5"/>
</dbReference>
<evidence type="ECO:0000313" key="2">
    <source>
        <dbReference type="Proteomes" id="UP000266841"/>
    </source>
</evidence>
<name>K0S051_THAOC</name>
<dbReference type="InterPro" id="IPR032675">
    <property type="entry name" value="LRR_dom_sf"/>
</dbReference>
<proteinExistence type="predicted"/>
<dbReference type="Gene3D" id="3.80.10.10">
    <property type="entry name" value="Ribonuclease Inhibitor"/>
    <property type="match status" value="1"/>
</dbReference>
<dbReference type="Pfam" id="PF13306">
    <property type="entry name" value="LRR_5"/>
    <property type="match status" value="1"/>
</dbReference>
<accession>K0S051</accession>
<evidence type="ECO:0000313" key="1">
    <source>
        <dbReference type="EMBL" id="EJK59488.1"/>
    </source>
</evidence>
<dbReference type="EMBL" id="AGNL01022826">
    <property type="protein sequence ID" value="EJK59488.1"/>
    <property type="molecule type" value="Genomic_DNA"/>
</dbReference>
<dbReference type="Proteomes" id="UP000266841">
    <property type="component" value="Unassembled WGS sequence"/>
</dbReference>
<comment type="caution">
    <text evidence="1">The sequence shown here is derived from an EMBL/GenBank/DDBJ whole genome shotgun (WGS) entry which is preliminary data.</text>
</comment>
<feature type="non-terminal residue" evidence="1">
    <location>
        <position position="61"/>
    </location>
</feature>
<dbReference type="OrthoDB" id="194468at2759"/>
<dbReference type="AlphaFoldDB" id="K0S051"/>